<keyword evidence="3" id="KW-1185">Reference proteome</keyword>
<sequence>MKTTTLIASGALIASIFSAPIASAQTTPSTKQISCELMKVVAQDVISSRQEGLVMTAVGNRLLEQGWEYKQANSIAYQYLQKAYQVPVQLDDESKQHVIQQFSNQAYEECLCNWSAKPQQGI</sequence>
<keyword evidence="1" id="KW-0732">Signal</keyword>
<protein>
    <submittedName>
        <fullName evidence="2">Uncharacterized protein</fullName>
    </submittedName>
</protein>
<reference evidence="2 3" key="1">
    <citation type="submission" date="2020-05" db="EMBL/GenBank/DDBJ databases">
        <title>Thiomicrorhabdus sediminis sp.nov. and Thiomicrorhabdus xiamenensis sp.nov., novel sulfur-oxidizing bacteria isolated from coastal sediment.</title>
        <authorList>
            <person name="Liu X."/>
        </authorList>
    </citation>
    <scope>NUCLEOTIDE SEQUENCE [LARGE SCALE GENOMIC DNA]</scope>
    <source>
        <strain evidence="2 3">G2</strain>
    </source>
</reference>
<dbReference type="EMBL" id="CP054020">
    <property type="protein sequence ID" value="QKI89620.1"/>
    <property type="molecule type" value="Genomic_DNA"/>
</dbReference>
<organism evidence="2 3">
    <name type="scientific">Thiomicrorhabdus xiamenensis</name>
    <dbReference type="NCBI Taxonomy" id="2739063"/>
    <lineage>
        <taxon>Bacteria</taxon>
        <taxon>Pseudomonadati</taxon>
        <taxon>Pseudomonadota</taxon>
        <taxon>Gammaproteobacteria</taxon>
        <taxon>Thiotrichales</taxon>
        <taxon>Piscirickettsiaceae</taxon>
        <taxon>Thiomicrorhabdus</taxon>
    </lineage>
</organism>
<evidence type="ECO:0000256" key="1">
    <source>
        <dbReference type="SAM" id="SignalP"/>
    </source>
</evidence>
<name>A0A7D4SIF6_9GAMM</name>
<dbReference type="RefSeq" id="WP_173285612.1">
    <property type="nucleotide sequence ID" value="NZ_CP054020.1"/>
</dbReference>
<feature type="chain" id="PRO_5028972348" evidence="1">
    <location>
        <begin position="25"/>
        <end position="122"/>
    </location>
</feature>
<dbReference type="KEGG" id="txa:HQN79_08580"/>
<evidence type="ECO:0000313" key="2">
    <source>
        <dbReference type="EMBL" id="QKI89620.1"/>
    </source>
</evidence>
<evidence type="ECO:0000313" key="3">
    <source>
        <dbReference type="Proteomes" id="UP000504724"/>
    </source>
</evidence>
<feature type="signal peptide" evidence="1">
    <location>
        <begin position="1"/>
        <end position="24"/>
    </location>
</feature>
<proteinExistence type="predicted"/>
<dbReference type="AlphaFoldDB" id="A0A7D4SIF6"/>
<gene>
    <name evidence="2" type="ORF">HQN79_08580</name>
</gene>
<dbReference type="Proteomes" id="UP000504724">
    <property type="component" value="Chromosome"/>
</dbReference>
<accession>A0A7D4SIF6</accession>